<comment type="similarity">
    <text evidence="6">Belongs to the exbB/tolQ family.</text>
</comment>
<protein>
    <submittedName>
        <fullName evidence="10">MotA/TolQ/ExbB proton channel family protein</fullName>
    </submittedName>
</protein>
<organism evidence="10 11">
    <name type="scientific">Moritella yayanosii</name>
    <dbReference type="NCBI Taxonomy" id="69539"/>
    <lineage>
        <taxon>Bacteria</taxon>
        <taxon>Pseudomonadati</taxon>
        <taxon>Pseudomonadota</taxon>
        <taxon>Gammaproteobacteria</taxon>
        <taxon>Alteromonadales</taxon>
        <taxon>Moritellaceae</taxon>
        <taxon>Moritella</taxon>
    </lineage>
</organism>
<keyword evidence="5 8" id="KW-0472">Membrane</keyword>
<sequence length="439" mass="48834">MRHLLFSGIILMSTSFFVNSMEFSMPKVSLGNILQQVKQATNHEIKAAEELVINFKGELTEQRKKLQTAKDNLLNRQRYNQEAEEQLLLLQQQLRQKQQLWQKEQQALKTLSMTIVEHGNLLLERVKPSGLWGLDTSGFQTGLSQDVDIKQIYQLWQALVEQLLYTSEVHQYDTSIIMPDGVRKTSLITQWGPFTSHSQFGWLSYLPEHKVWQVFSPQPDIKPVIGGMRIDPSLGKLLQKKAQEPTLFERLRPAGIIGVLIAIIGAIAVFIAAVRCYSLCREQQAVQWQIMHSEVNDRSSLGRILNAVEIAELEQAKDGDITLLEAVIDAAVLKEVPVLRKGLASLAVLTGIPPLLGLLGTVAGMIETFRVITEQGSANSQLLSGGIAQALLTTELGLIVAVPLLLIHCGVKNQANRLIVLLEQQAAGLVVARHSGWQQ</sequence>
<dbReference type="PANTHER" id="PTHR30625:SF11">
    <property type="entry name" value="MOTA_TOLQ_EXBB PROTON CHANNEL DOMAIN-CONTAINING PROTEIN"/>
    <property type="match status" value="1"/>
</dbReference>
<evidence type="ECO:0000313" key="10">
    <source>
        <dbReference type="EMBL" id="SQD77636.1"/>
    </source>
</evidence>
<name>A0A330LN41_9GAMM</name>
<evidence type="ECO:0000256" key="8">
    <source>
        <dbReference type="SAM" id="Phobius"/>
    </source>
</evidence>
<dbReference type="OrthoDB" id="4045at2"/>
<feature type="transmembrane region" description="Helical" evidence="8">
    <location>
        <begin position="254"/>
        <end position="274"/>
    </location>
</feature>
<keyword evidence="2" id="KW-1003">Cell membrane</keyword>
<dbReference type="KEGG" id="mya:MORIYA_1158"/>
<keyword evidence="11" id="KW-1185">Reference proteome</keyword>
<dbReference type="InterPro" id="IPR017270">
    <property type="entry name" value="MotA/TolQ/ExbB-rel"/>
</dbReference>
<keyword evidence="4 8" id="KW-1133">Transmembrane helix</keyword>
<comment type="subcellular location">
    <subcellularLocation>
        <location evidence="1">Cell membrane</location>
        <topology evidence="1">Multi-pass membrane protein</topology>
    </subcellularLocation>
    <subcellularLocation>
        <location evidence="6">Membrane</location>
        <topology evidence="6">Multi-pass membrane protein</topology>
    </subcellularLocation>
</comment>
<feature type="coiled-coil region" evidence="7">
    <location>
        <begin position="45"/>
        <end position="100"/>
    </location>
</feature>
<evidence type="ECO:0000313" key="11">
    <source>
        <dbReference type="Proteomes" id="UP000250163"/>
    </source>
</evidence>
<dbReference type="PIRSF" id="PIRSF037714">
    <property type="entry name" value="TolR"/>
    <property type="match status" value="1"/>
</dbReference>
<reference evidence="11" key="1">
    <citation type="submission" date="2018-05" db="EMBL/GenBank/DDBJ databases">
        <authorList>
            <person name="Cea G.-C."/>
            <person name="William W."/>
        </authorList>
    </citation>
    <scope>NUCLEOTIDE SEQUENCE [LARGE SCALE GENOMIC DNA]</scope>
    <source>
        <strain evidence="11">DB21MT 5</strain>
    </source>
</reference>
<evidence type="ECO:0000256" key="5">
    <source>
        <dbReference type="ARBA" id="ARBA00023136"/>
    </source>
</evidence>
<feature type="transmembrane region" description="Helical" evidence="8">
    <location>
        <begin position="343"/>
        <end position="366"/>
    </location>
</feature>
<evidence type="ECO:0000256" key="6">
    <source>
        <dbReference type="RuleBase" id="RU004057"/>
    </source>
</evidence>
<evidence type="ECO:0000256" key="7">
    <source>
        <dbReference type="SAM" id="Coils"/>
    </source>
</evidence>
<evidence type="ECO:0000256" key="2">
    <source>
        <dbReference type="ARBA" id="ARBA00022475"/>
    </source>
</evidence>
<evidence type="ECO:0000259" key="9">
    <source>
        <dbReference type="Pfam" id="PF01618"/>
    </source>
</evidence>
<dbReference type="Pfam" id="PF01618">
    <property type="entry name" value="MotA_ExbB"/>
    <property type="match status" value="1"/>
</dbReference>
<keyword evidence="6" id="KW-0653">Protein transport</keyword>
<dbReference type="GO" id="GO:0005886">
    <property type="term" value="C:plasma membrane"/>
    <property type="evidence" value="ECO:0007669"/>
    <property type="project" value="UniProtKB-SubCell"/>
</dbReference>
<evidence type="ECO:0000256" key="3">
    <source>
        <dbReference type="ARBA" id="ARBA00022692"/>
    </source>
</evidence>
<keyword evidence="7" id="KW-0175">Coiled coil</keyword>
<dbReference type="AlphaFoldDB" id="A0A330LN41"/>
<dbReference type="Proteomes" id="UP000250163">
    <property type="component" value="Chromosome MORIYA"/>
</dbReference>
<feature type="domain" description="MotA/TolQ/ExbB proton channel" evidence="9">
    <location>
        <begin position="316"/>
        <end position="423"/>
    </location>
</feature>
<evidence type="ECO:0000256" key="1">
    <source>
        <dbReference type="ARBA" id="ARBA00004651"/>
    </source>
</evidence>
<dbReference type="EMBL" id="LS483250">
    <property type="protein sequence ID" value="SQD77636.1"/>
    <property type="molecule type" value="Genomic_DNA"/>
</dbReference>
<feature type="transmembrane region" description="Helical" evidence="8">
    <location>
        <begin position="386"/>
        <end position="407"/>
    </location>
</feature>
<dbReference type="PANTHER" id="PTHR30625">
    <property type="entry name" value="PROTEIN TOLQ"/>
    <property type="match status" value="1"/>
</dbReference>
<accession>A0A330LN41</accession>
<keyword evidence="6" id="KW-0813">Transport</keyword>
<keyword evidence="3 8" id="KW-0812">Transmembrane</keyword>
<evidence type="ECO:0000256" key="4">
    <source>
        <dbReference type="ARBA" id="ARBA00022989"/>
    </source>
</evidence>
<proteinExistence type="inferred from homology"/>
<dbReference type="InterPro" id="IPR050790">
    <property type="entry name" value="ExbB/TolQ_transport"/>
</dbReference>
<dbReference type="InterPro" id="IPR002898">
    <property type="entry name" value="MotA_ExbB_proton_chnl"/>
</dbReference>
<gene>
    <name evidence="10" type="ORF">MORIYA_1158</name>
</gene>
<dbReference type="GO" id="GO:0017038">
    <property type="term" value="P:protein import"/>
    <property type="evidence" value="ECO:0007669"/>
    <property type="project" value="TreeGrafter"/>
</dbReference>